<keyword evidence="3 6" id="KW-0812">Transmembrane</keyword>
<evidence type="ECO:0000256" key="2">
    <source>
        <dbReference type="ARBA" id="ARBA00006824"/>
    </source>
</evidence>
<dbReference type="KEGG" id="dpa:109546261"/>
<sequence length="229" mass="27018">MFLMKFGRCAQCVLRNAPQIRYISTTNTKKNSFRNIPSLVFGKYLLHTNIVSSGVLMWLGDICQQEIEVRQGKLSKRYDYGRMVRMFIVGLGLGPIHHYYYLYIAKVMPKRDFKTVFTKIGLDQFMMSPICIGTFFYSMGALELKPIEKINEELKKKFLDVYMMDWCVWVPTQFINFYFVPVKYQVFYINAVTMLYNIFLSYIKHRDMPHNQLDEPLVIIQASDAKKLN</sequence>
<gene>
    <name evidence="8" type="primary">109546261</name>
</gene>
<feature type="transmembrane region" description="Helical" evidence="6">
    <location>
        <begin position="162"/>
        <end position="180"/>
    </location>
</feature>
<evidence type="ECO:0008006" key="10">
    <source>
        <dbReference type="Google" id="ProtNLM"/>
    </source>
</evidence>
<evidence type="ECO:0000313" key="7">
    <source>
        <dbReference type="EMBL" id="AEE62437.1"/>
    </source>
</evidence>
<feature type="transmembrane region" description="Helical" evidence="6">
    <location>
        <begin position="84"/>
        <end position="104"/>
    </location>
</feature>
<reference evidence="8" key="3">
    <citation type="submission" date="2024-08" db="UniProtKB">
        <authorList>
            <consortium name="EnsemblMetazoa"/>
        </authorList>
    </citation>
    <scope>IDENTIFICATION</scope>
</reference>
<name>J3JW57_DENPD</name>
<dbReference type="EnsemblMetazoa" id="XM_019917158.1">
    <property type="protein sequence ID" value="XP_019772717.1"/>
    <property type="gene ID" value="LOC109546261"/>
</dbReference>
<keyword evidence="5 6" id="KW-0472">Membrane</keyword>
<protein>
    <recommendedName>
        <fullName evidence="10">Mpv17-like protein 2</fullName>
    </recommendedName>
</protein>
<dbReference type="AlphaFoldDB" id="J3JW57"/>
<evidence type="ECO:0000313" key="9">
    <source>
        <dbReference type="Proteomes" id="UP000019118"/>
    </source>
</evidence>
<dbReference type="PANTHER" id="PTHR11266">
    <property type="entry name" value="PEROXISOMAL MEMBRANE PROTEIN 2, PXMP2 MPV17"/>
    <property type="match status" value="1"/>
</dbReference>
<dbReference type="InterPro" id="IPR007248">
    <property type="entry name" value="Mpv17_PMP22"/>
</dbReference>
<dbReference type="GO" id="GO:0061668">
    <property type="term" value="P:mitochondrial ribosome assembly"/>
    <property type="evidence" value="ECO:0007669"/>
    <property type="project" value="TreeGrafter"/>
</dbReference>
<keyword evidence="9" id="KW-1185">Reference proteome</keyword>
<dbReference type="Pfam" id="PF04117">
    <property type="entry name" value="Mpv17_PMP22"/>
    <property type="match status" value="1"/>
</dbReference>
<dbReference type="EMBL" id="BT127475">
    <property type="protein sequence ID" value="AEE62437.1"/>
    <property type="molecule type" value="mRNA"/>
</dbReference>
<evidence type="ECO:0000256" key="1">
    <source>
        <dbReference type="ARBA" id="ARBA00004141"/>
    </source>
</evidence>
<dbReference type="Proteomes" id="UP000019118">
    <property type="component" value="Unassembled WGS sequence"/>
</dbReference>
<organism evidence="7">
    <name type="scientific">Dendroctonus ponderosae</name>
    <name type="common">Mountain pine beetle</name>
    <dbReference type="NCBI Taxonomy" id="77166"/>
    <lineage>
        <taxon>Eukaryota</taxon>
        <taxon>Metazoa</taxon>
        <taxon>Ecdysozoa</taxon>
        <taxon>Arthropoda</taxon>
        <taxon>Hexapoda</taxon>
        <taxon>Insecta</taxon>
        <taxon>Pterygota</taxon>
        <taxon>Neoptera</taxon>
        <taxon>Endopterygota</taxon>
        <taxon>Coleoptera</taxon>
        <taxon>Polyphaga</taxon>
        <taxon>Cucujiformia</taxon>
        <taxon>Curculionidae</taxon>
        <taxon>Scolytinae</taxon>
        <taxon>Dendroctonus</taxon>
    </lineage>
</organism>
<feature type="transmembrane region" description="Helical" evidence="6">
    <location>
        <begin position="124"/>
        <end position="142"/>
    </location>
</feature>
<reference evidence="9" key="2">
    <citation type="journal article" date="2013" name="Genome Biol.">
        <title>Draft genome of the mountain pine beetle, Dendroctonus ponderosae Hopkins, a major forest pest.</title>
        <authorList>
            <person name="Keeling C.I."/>
            <person name="Yuen M.M."/>
            <person name="Liao N.Y."/>
            <person name="Docking T.R."/>
            <person name="Chan S.K."/>
            <person name="Taylor G.A."/>
            <person name="Palmquist D.L."/>
            <person name="Jackman S.D."/>
            <person name="Nguyen A."/>
            <person name="Li M."/>
            <person name="Henderson H."/>
            <person name="Janes J.K."/>
            <person name="Zhao Y."/>
            <person name="Pandoh P."/>
            <person name="Moore R."/>
            <person name="Sperling F.A."/>
            <person name="Huber D.P."/>
            <person name="Birol I."/>
            <person name="Jones S.J."/>
            <person name="Bohlmann J."/>
        </authorList>
    </citation>
    <scope>NUCLEOTIDE SEQUENCE</scope>
</reference>
<comment type="similarity">
    <text evidence="2 6">Belongs to the peroxisomal membrane protein PXMP2/4 family.</text>
</comment>
<reference evidence="7" key="1">
    <citation type="journal article" date="2012" name="Insect Biochem. Mol. Biol.">
        <title>Transcriptome and full-length cDNA resources for the mountain pine beetle, Dendroctonus ponderosae Hopkins, a major insect pest of pine forests.</title>
        <authorList>
            <person name="Keeling C.I."/>
            <person name="Henderson H."/>
            <person name="Li M."/>
            <person name="Yuen M."/>
            <person name="Clark E.L."/>
            <person name="Fraser J.D."/>
            <person name="Huber D.P."/>
            <person name="Liao N.Y."/>
            <person name="Roderick Docking T."/>
            <person name="Birol I."/>
            <person name="Chan S.K."/>
            <person name="Taylor G.A."/>
            <person name="Palmquist D."/>
            <person name="Jones S.J."/>
            <person name="Bohlmann J."/>
        </authorList>
    </citation>
    <scope>NUCLEOTIDE SEQUENCE</scope>
    <source>
        <tissue evidence="7">Whole larvae</tissue>
    </source>
</reference>
<accession>J3JW57</accession>
<evidence type="ECO:0000256" key="3">
    <source>
        <dbReference type="ARBA" id="ARBA00022692"/>
    </source>
</evidence>
<evidence type="ECO:0000313" key="8">
    <source>
        <dbReference type="EnsemblMetazoa" id="XP_019772717.1"/>
    </source>
</evidence>
<dbReference type="PANTHER" id="PTHR11266:SF81">
    <property type="entry name" value="GH12661P-RELATED"/>
    <property type="match status" value="1"/>
</dbReference>
<evidence type="ECO:0000256" key="4">
    <source>
        <dbReference type="ARBA" id="ARBA00022989"/>
    </source>
</evidence>
<dbReference type="GO" id="GO:0016020">
    <property type="term" value="C:membrane"/>
    <property type="evidence" value="ECO:0007669"/>
    <property type="project" value="UniProtKB-SubCell"/>
</dbReference>
<dbReference type="OrthoDB" id="10267969at2759"/>
<feature type="transmembrane region" description="Helical" evidence="6">
    <location>
        <begin position="186"/>
        <end position="203"/>
    </location>
</feature>
<comment type="subcellular location">
    <subcellularLocation>
        <location evidence="1">Membrane</location>
        <topology evidence="1">Multi-pass membrane protein</topology>
    </subcellularLocation>
</comment>
<dbReference type="HOGENOM" id="CLU_049109_9_2_1"/>
<evidence type="ECO:0000256" key="5">
    <source>
        <dbReference type="ARBA" id="ARBA00023136"/>
    </source>
</evidence>
<dbReference type="GO" id="GO:0005739">
    <property type="term" value="C:mitochondrion"/>
    <property type="evidence" value="ECO:0007669"/>
    <property type="project" value="TreeGrafter"/>
</dbReference>
<evidence type="ECO:0000256" key="6">
    <source>
        <dbReference type="RuleBase" id="RU363053"/>
    </source>
</evidence>
<proteinExistence type="evidence at transcript level"/>
<keyword evidence="4 6" id="KW-1133">Transmembrane helix</keyword>